<accession>A0A550I466</accession>
<protein>
    <submittedName>
        <fullName evidence="3">Glycosyltransferase family 4 protein</fullName>
    </submittedName>
</protein>
<dbReference type="CDD" id="cd03801">
    <property type="entry name" value="GT4_PimA-like"/>
    <property type="match status" value="1"/>
</dbReference>
<dbReference type="AlphaFoldDB" id="A0A550I466"/>
<dbReference type="Gene3D" id="3.40.50.2000">
    <property type="entry name" value="Glycogen Phosphorylase B"/>
    <property type="match status" value="2"/>
</dbReference>
<dbReference type="Pfam" id="PF13439">
    <property type="entry name" value="Glyco_transf_4"/>
    <property type="match status" value="1"/>
</dbReference>
<keyword evidence="3" id="KW-0808">Transferase</keyword>
<dbReference type="PANTHER" id="PTHR12526">
    <property type="entry name" value="GLYCOSYLTRANSFERASE"/>
    <property type="match status" value="1"/>
</dbReference>
<sequence length="373" mass="42252">MNILHLSAAKNWGGGENHIENLCLELNLAVGNIQNIILCVKDAGFHKKIKNGKLKVEAVPMLVKFDLRYVSKILSLTKKYNIDLIHIHDSTALTLGVMATKLGKLPPFVLSKKTSFPIKNRTRTLYKYNHPQINKILCVSEKTKEISSRNIEDHSKLQTIYHGTAIPKISSGLFNLRERLDLSAKKIIVGTVANHIRAKNLETWIEIINYVINIRKEKNFHFVQIGSYTDRSPKYKERIDKLNLSEHVSMLGFIPNASELISQFDISLITSQSEGIPQFIYESFYHKVPVISTNVGGIPEIIKDGENGFLTNAHEPQSLAEKLIALSRNKDLMKSFTERSYKKLIENFTTTKMAEQTLAEYKKVLYGKNGTGN</sequence>
<dbReference type="EMBL" id="VHSF01000002">
    <property type="protein sequence ID" value="TRO65757.1"/>
    <property type="molecule type" value="Genomic_DNA"/>
</dbReference>
<dbReference type="InterPro" id="IPR001296">
    <property type="entry name" value="Glyco_trans_1"/>
</dbReference>
<dbReference type="InterPro" id="IPR028098">
    <property type="entry name" value="Glyco_trans_4-like_N"/>
</dbReference>
<feature type="domain" description="Glycosyl transferase family 1" evidence="1">
    <location>
        <begin position="176"/>
        <end position="342"/>
    </location>
</feature>
<evidence type="ECO:0000313" key="3">
    <source>
        <dbReference type="EMBL" id="TRO65757.1"/>
    </source>
</evidence>
<feature type="domain" description="Glycosyltransferase subfamily 4-like N-terminal" evidence="2">
    <location>
        <begin position="12"/>
        <end position="163"/>
    </location>
</feature>
<dbReference type="Proteomes" id="UP000315131">
    <property type="component" value="Unassembled WGS sequence"/>
</dbReference>
<evidence type="ECO:0000259" key="1">
    <source>
        <dbReference type="Pfam" id="PF00534"/>
    </source>
</evidence>
<evidence type="ECO:0000259" key="2">
    <source>
        <dbReference type="Pfam" id="PF13439"/>
    </source>
</evidence>
<comment type="caution">
    <text evidence="3">The sequence shown here is derived from an EMBL/GenBank/DDBJ whole genome shotgun (WGS) entry which is preliminary data.</text>
</comment>
<dbReference type="GO" id="GO:0016757">
    <property type="term" value="F:glycosyltransferase activity"/>
    <property type="evidence" value="ECO:0007669"/>
    <property type="project" value="InterPro"/>
</dbReference>
<evidence type="ECO:0000313" key="4">
    <source>
        <dbReference type="Proteomes" id="UP000315131"/>
    </source>
</evidence>
<name>A0A550I466_9FLAO</name>
<organism evidence="3 4">
    <name type="scientific">Christiangramia sabulilitoris</name>
    <dbReference type="NCBI Taxonomy" id="2583991"/>
    <lineage>
        <taxon>Bacteria</taxon>
        <taxon>Pseudomonadati</taxon>
        <taxon>Bacteroidota</taxon>
        <taxon>Flavobacteriia</taxon>
        <taxon>Flavobacteriales</taxon>
        <taxon>Flavobacteriaceae</taxon>
        <taxon>Christiangramia</taxon>
    </lineage>
</organism>
<proteinExistence type="predicted"/>
<dbReference type="SUPFAM" id="SSF53756">
    <property type="entry name" value="UDP-Glycosyltransferase/glycogen phosphorylase"/>
    <property type="match status" value="1"/>
</dbReference>
<reference evidence="3 4" key="1">
    <citation type="submission" date="2019-06" db="EMBL/GenBank/DDBJ databases">
        <title>Gramella sabulilitoris sp. nov., isolated from a marine sand.</title>
        <authorList>
            <person name="Yoon J.-H."/>
        </authorList>
    </citation>
    <scope>NUCLEOTIDE SEQUENCE [LARGE SCALE GENOMIC DNA]</scope>
    <source>
        <strain evidence="3 4">HSMS-1</strain>
    </source>
</reference>
<dbReference type="Pfam" id="PF00534">
    <property type="entry name" value="Glycos_transf_1"/>
    <property type="match status" value="1"/>
</dbReference>
<dbReference type="PANTHER" id="PTHR12526:SF630">
    <property type="entry name" value="GLYCOSYLTRANSFERASE"/>
    <property type="match status" value="1"/>
</dbReference>
<keyword evidence="4" id="KW-1185">Reference proteome</keyword>
<dbReference type="OrthoDB" id="1522162at2"/>
<gene>
    <name evidence="3" type="ORF">FGM01_07910</name>
</gene>